<feature type="compositionally biased region" description="Polar residues" evidence="1">
    <location>
        <begin position="374"/>
        <end position="384"/>
    </location>
</feature>
<comment type="caution">
    <text evidence="3">The sequence shown here is derived from an EMBL/GenBank/DDBJ whole genome shotgun (WGS) entry which is preliminary data.</text>
</comment>
<feature type="domain" description="Cell wall hydrolase SleB" evidence="2">
    <location>
        <begin position="154"/>
        <end position="263"/>
    </location>
</feature>
<gene>
    <name evidence="3" type="ORF">HNO88_003046</name>
</gene>
<dbReference type="Proteomes" id="UP000555448">
    <property type="component" value="Unassembled WGS sequence"/>
</dbReference>
<dbReference type="InterPro" id="IPR011105">
    <property type="entry name" value="Cell_wall_hydrolase_SleB"/>
</dbReference>
<reference evidence="3 4" key="1">
    <citation type="submission" date="2020-08" db="EMBL/GenBank/DDBJ databases">
        <title>Functional genomics of gut bacteria from endangered species of beetles.</title>
        <authorList>
            <person name="Carlos-Shanley C."/>
        </authorList>
    </citation>
    <scope>NUCLEOTIDE SEQUENCE [LARGE SCALE GENOMIC DNA]</scope>
    <source>
        <strain evidence="3 4">S00245</strain>
    </source>
</reference>
<dbReference type="InterPro" id="IPR042047">
    <property type="entry name" value="SleB_dom1"/>
</dbReference>
<feature type="region of interest" description="Disordered" evidence="1">
    <location>
        <begin position="350"/>
        <end position="384"/>
    </location>
</feature>
<dbReference type="AlphaFoldDB" id="A0A7W7NY20"/>
<keyword evidence="4" id="KW-1185">Reference proteome</keyword>
<protein>
    <recommendedName>
        <fullName evidence="2">Cell wall hydrolase SleB domain-containing protein</fullName>
    </recommendedName>
</protein>
<name>A0A7W7NY20_9SPHN</name>
<organism evidence="3 4">
    <name type="scientific">Novosphingobium chloroacetimidivorans</name>
    <dbReference type="NCBI Taxonomy" id="1428314"/>
    <lineage>
        <taxon>Bacteria</taxon>
        <taxon>Pseudomonadati</taxon>
        <taxon>Pseudomonadota</taxon>
        <taxon>Alphaproteobacteria</taxon>
        <taxon>Sphingomonadales</taxon>
        <taxon>Sphingomonadaceae</taxon>
        <taxon>Novosphingobium</taxon>
    </lineage>
</organism>
<dbReference type="GO" id="GO:0016787">
    <property type="term" value="F:hydrolase activity"/>
    <property type="evidence" value="ECO:0007669"/>
    <property type="project" value="InterPro"/>
</dbReference>
<dbReference type="EMBL" id="JACHLR010000013">
    <property type="protein sequence ID" value="MBB4859717.1"/>
    <property type="molecule type" value="Genomic_DNA"/>
</dbReference>
<dbReference type="Gene3D" id="1.10.10.2520">
    <property type="entry name" value="Cell wall hydrolase SleB, domain 1"/>
    <property type="match status" value="1"/>
</dbReference>
<evidence type="ECO:0000259" key="2">
    <source>
        <dbReference type="Pfam" id="PF07486"/>
    </source>
</evidence>
<sequence>MSARLALICLDEQRSRDFVAKVGHGGMRLRRARGTHRARLAFAIAGAIALPAFAAPGSWDELTIGDAGAPAVAVDPLPFERAGDSFPGSAFYYLDLERREPGLGEGIHSDAEGTAGSSIVPPPIARSLRIDNSGVDRTRAEQCLTAAIYYEAASEPDSGQQAVAQVVLNRVAHPAYPKTVCGVVYQGSERSSGCQFSFTCDGSLARRPNRLFWERAASVARTALAGYVYAPVGLATHYHTVAVHPYWAPSLHYLLTIGAHRFYSFNGQAGQPRTFRYAYLGGEPLPAPHRRDDSSVAAAASAALDPLAIQKAYDEGLQRARAAGLVAHPGGLTATGVAAPAPVYTSELKERGGDGLYQGSNLPEGNGIREEYRNSGQWIQSPTG</sequence>
<dbReference type="Pfam" id="PF07486">
    <property type="entry name" value="Hydrolase_2"/>
    <property type="match status" value="1"/>
</dbReference>
<evidence type="ECO:0000256" key="1">
    <source>
        <dbReference type="SAM" id="MobiDB-lite"/>
    </source>
</evidence>
<proteinExistence type="predicted"/>
<accession>A0A7W7NY20</accession>
<evidence type="ECO:0000313" key="3">
    <source>
        <dbReference type="EMBL" id="MBB4859717.1"/>
    </source>
</evidence>
<evidence type="ECO:0000313" key="4">
    <source>
        <dbReference type="Proteomes" id="UP000555448"/>
    </source>
</evidence>
<dbReference type="RefSeq" id="WP_184247122.1">
    <property type="nucleotide sequence ID" value="NZ_JACHLR010000013.1"/>
</dbReference>